<dbReference type="OrthoDB" id="300641at2759"/>
<reference evidence="2 3" key="1">
    <citation type="submission" date="2018-11" db="EMBL/GenBank/DDBJ databases">
        <authorList>
            <consortium name="Pathogen Informatics"/>
        </authorList>
    </citation>
    <scope>NUCLEOTIDE SEQUENCE [LARGE SCALE GENOMIC DNA]</scope>
</reference>
<dbReference type="AlphaFoldDB" id="A0A3P7NYW5"/>
<dbReference type="EMBL" id="UYRU01049933">
    <property type="protein sequence ID" value="VDN10776.1"/>
    <property type="molecule type" value="Genomic_DNA"/>
</dbReference>
<evidence type="ECO:0000313" key="3">
    <source>
        <dbReference type="Proteomes" id="UP000281553"/>
    </source>
</evidence>
<evidence type="ECO:0000256" key="1">
    <source>
        <dbReference type="SAM" id="MobiDB-lite"/>
    </source>
</evidence>
<feature type="compositionally biased region" description="Basic and acidic residues" evidence="1">
    <location>
        <begin position="1"/>
        <end position="20"/>
    </location>
</feature>
<dbReference type="Proteomes" id="UP000281553">
    <property type="component" value="Unassembled WGS sequence"/>
</dbReference>
<sequence>MEMAHRVADSIKDPENRESRGANMFQLQRQRAEKYVKEGPEPMRDPIETATQEDLEHMQFPVLPPPVAPPAPSYPNMAPLIPVPPPPPPPPPGQPRSLQEFMDKVKLFPKNQHNQLSPQICFDIATALHSSNSRGANMFAQRKARAYKWEVGEKDSVGAPQPIPVQVERPKLVSKLNQMQQMATDSSSAPPMGLSMMRKTEASMSPRTSLTVKQGGCGEEK</sequence>
<name>A0A3P7NYW5_DIBLA</name>
<evidence type="ECO:0000313" key="2">
    <source>
        <dbReference type="EMBL" id="VDN10776.1"/>
    </source>
</evidence>
<feature type="compositionally biased region" description="Polar residues" evidence="1">
    <location>
        <begin position="202"/>
        <end position="212"/>
    </location>
</feature>
<organism evidence="2 3">
    <name type="scientific">Dibothriocephalus latus</name>
    <name type="common">Fish tapeworm</name>
    <name type="synonym">Diphyllobothrium latum</name>
    <dbReference type="NCBI Taxonomy" id="60516"/>
    <lineage>
        <taxon>Eukaryota</taxon>
        <taxon>Metazoa</taxon>
        <taxon>Spiralia</taxon>
        <taxon>Lophotrochozoa</taxon>
        <taxon>Platyhelminthes</taxon>
        <taxon>Cestoda</taxon>
        <taxon>Eucestoda</taxon>
        <taxon>Diphyllobothriidea</taxon>
        <taxon>Diphyllobothriidae</taxon>
        <taxon>Dibothriocephalus</taxon>
    </lineage>
</organism>
<protein>
    <submittedName>
        <fullName evidence="2">Uncharacterized protein</fullName>
    </submittedName>
</protein>
<feature type="region of interest" description="Disordered" evidence="1">
    <location>
        <begin position="1"/>
        <end position="24"/>
    </location>
</feature>
<feature type="region of interest" description="Disordered" evidence="1">
    <location>
        <begin position="199"/>
        <end position="221"/>
    </location>
</feature>
<gene>
    <name evidence="2" type="ORF">DILT_LOCUS6607</name>
</gene>
<feature type="region of interest" description="Disordered" evidence="1">
    <location>
        <begin position="78"/>
        <end position="98"/>
    </location>
</feature>
<proteinExistence type="predicted"/>
<feature type="compositionally biased region" description="Pro residues" evidence="1">
    <location>
        <begin position="81"/>
        <end position="94"/>
    </location>
</feature>
<keyword evidence="3" id="KW-1185">Reference proteome</keyword>
<accession>A0A3P7NYW5</accession>